<keyword evidence="2" id="KW-1185">Reference proteome</keyword>
<evidence type="ECO:0000313" key="1">
    <source>
        <dbReference type="EMBL" id="KZL81885.1"/>
    </source>
</evidence>
<reference evidence="1 2" key="1">
    <citation type="submission" date="2015-06" db="EMBL/GenBank/DDBJ databases">
        <title>Survival trade-offs in plant roots during colonization by closely related pathogenic and mutualistic fungi.</title>
        <authorList>
            <person name="Hacquard S."/>
            <person name="Kracher B."/>
            <person name="Hiruma K."/>
            <person name="Weinman A."/>
            <person name="Muench P."/>
            <person name="Garrido Oter R."/>
            <person name="Ver Loren van Themaat E."/>
            <person name="Dallerey J.-F."/>
            <person name="Damm U."/>
            <person name="Henrissat B."/>
            <person name="Lespinet O."/>
            <person name="Thon M."/>
            <person name="Kemen E."/>
            <person name="McHardy A.C."/>
            <person name="Schulze-Lefert P."/>
            <person name="O'Connell R.J."/>
        </authorList>
    </citation>
    <scope>NUCLEOTIDE SEQUENCE [LARGE SCALE GENOMIC DNA]</scope>
    <source>
        <strain evidence="1 2">MAFF 238704</strain>
    </source>
</reference>
<gene>
    <name evidence="1" type="ORF">CI238_12090</name>
</gene>
<name>A0A161W482_COLIC</name>
<dbReference type="AlphaFoldDB" id="A0A161W482"/>
<protein>
    <submittedName>
        <fullName evidence="1">Uncharacterized protein</fullName>
    </submittedName>
</protein>
<accession>A0A161W482</accession>
<dbReference type="EMBL" id="LFIW01001543">
    <property type="protein sequence ID" value="KZL81885.1"/>
    <property type="molecule type" value="Genomic_DNA"/>
</dbReference>
<evidence type="ECO:0000313" key="2">
    <source>
        <dbReference type="Proteomes" id="UP000076584"/>
    </source>
</evidence>
<sequence length="123" mass="13709">MLTSQPDEFVPGKQEAWLTTVLFTRTHLLFVDRNDRATWFLSVGKTILPSLLATNGKLICSEAGVETRRGSKFFRRSGMAGSSGTTTAHQGDRRTLKRLGTDCSVNQIRLDELPLSRRGLERA</sequence>
<comment type="caution">
    <text evidence="1">The sequence shown here is derived from an EMBL/GenBank/DDBJ whole genome shotgun (WGS) entry which is preliminary data.</text>
</comment>
<dbReference type="Proteomes" id="UP000076584">
    <property type="component" value="Unassembled WGS sequence"/>
</dbReference>
<proteinExistence type="predicted"/>
<organism evidence="1 2">
    <name type="scientific">Colletotrichum incanum</name>
    <name type="common">Soybean anthracnose fungus</name>
    <dbReference type="NCBI Taxonomy" id="1573173"/>
    <lineage>
        <taxon>Eukaryota</taxon>
        <taxon>Fungi</taxon>
        <taxon>Dikarya</taxon>
        <taxon>Ascomycota</taxon>
        <taxon>Pezizomycotina</taxon>
        <taxon>Sordariomycetes</taxon>
        <taxon>Hypocreomycetidae</taxon>
        <taxon>Glomerellales</taxon>
        <taxon>Glomerellaceae</taxon>
        <taxon>Colletotrichum</taxon>
        <taxon>Colletotrichum spaethianum species complex</taxon>
    </lineage>
</organism>